<dbReference type="EMBL" id="ML978124">
    <property type="protein sequence ID" value="KAF2100569.1"/>
    <property type="molecule type" value="Genomic_DNA"/>
</dbReference>
<proteinExistence type="predicted"/>
<evidence type="ECO:0008006" key="3">
    <source>
        <dbReference type="Google" id="ProtNLM"/>
    </source>
</evidence>
<protein>
    <recommendedName>
        <fullName evidence="3">Fe2OG dioxygenase domain-containing protein</fullName>
    </recommendedName>
</protein>
<keyword evidence="2" id="KW-1185">Reference proteome</keyword>
<dbReference type="OrthoDB" id="10256055at2759"/>
<dbReference type="PANTHER" id="PTHR41677">
    <property type="entry name" value="YALI0B19030P"/>
    <property type="match status" value="1"/>
</dbReference>
<gene>
    <name evidence="1" type="ORF">NA57DRAFT_54648</name>
</gene>
<dbReference type="Proteomes" id="UP000799772">
    <property type="component" value="Unassembled WGS sequence"/>
</dbReference>
<reference evidence="1" key="1">
    <citation type="journal article" date="2020" name="Stud. Mycol.">
        <title>101 Dothideomycetes genomes: a test case for predicting lifestyles and emergence of pathogens.</title>
        <authorList>
            <person name="Haridas S."/>
            <person name="Albert R."/>
            <person name="Binder M."/>
            <person name="Bloem J."/>
            <person name="Labutti K."/>
            <person name="Salamov A."/>
            <person name="Andreopoulos B."/>
            <person name="Baker S."/>
            <person name="Barry K."/>
            <person name="Bills G."/>
            <person name="Bluhm B."/>
            <person name="Cannon C."/>
            <person name="Castanera R."/>
            <person name="Culley D."/>
            <person name="Daum C."/>
            <person name="Ezra D."/>
            <person name="Gonzalez J."/>
            <person name="Henrissat B."/>
            <person name="Kuo A."/>
            <person name="Liang C."/>
            <person name="Lipzen A."/>
            <person name="Lutzoni F."/>
            <person name="Magnuson J."/>
            <person name="Mondo S."/>
            <person name="Nolan M."/>
            <person name="Ohm R."/>
            <person name="Pangilinan J."/>
            <person name="Park H.-J."/>
            <person name="Ramirez L."/>
            <person name="Alfaro M."/>
            <person name="Sun H."/>
            <person name="Tritt A."/>
            <person name="Yoshinaga Y."/>
            <person name="Zwiers L.-H."/>
            <person name="Turgeon B."/>
            <person name="Goodwin S."/>
            <person name="Spatafora J."/>
            <person name="Crous P."/>
            <person name="Grigoriev I."/>
        </authorList>
    </citation>
    <scope>NUCLEOTIDE SEQUENCE</scope>
    <source>
        <strain evidence="1">CBS 133067</strain>
    </source>
</reference>
<name>A0A9P4MCE4_9PEZI</name>
<evidence type="ECO:0000313" key="2">
    <source>
        <dbReference type="Proteomes" id="UP000799772"/>
    </source>
</evidence>
<sequence>MASDVSGVQAAEEPPLLSIPDASLFDADAHLAYTPPATIHSLADLGLPLSPLSPIGSTDPFPLLTQEAVEAHRREIFSKDVIDNCLYVTRKGSCTVRGMAPRYAPFINAFWKSKEVLEIVSRLAGVELVPVLDHEICHTNVQLGPEGVEGVKRTPIVPPVSTPEAIKEMDEWNERQKVESPAEADNPNKVVVPWHRDSHPFVCVVMLSDTRHMTGGETELMRGDGTTVKVRSPQYGGAVVLQGRHVSHLAHPAKNMPERITVVTAFRPKDPRLFDDSSHMNVRKQSRLPELFYQWTQYRLKLLTLPGRRSEERSRIERSP</sequence>
<evidence type="ECO:0000313" key="1">
    <source>
        <dbReference type="EMBL" id="KAF2100569.1"/>
    </source>
</evidence>
<dbReference type="AlphaFoldDB" id="A0A9P4MCE4"/>
<dbReference type="PANTHER" id="PTHR41677:SF1">
    <property type="entry name" value="FE2OG DIOXYGENASE DOMAIN-CONTAINING PROTEIN"/>
    <property type="match status" value="1"/>
</dbReference>
<accession>A0A9P4MCE4</accession>
<organism evidence="1 2">
    <name type="scientific">Rhizodiscina lignyota</name>
    <dbReference type="NCBI Taxonomy" id="1504668"/>
    <lineage>
        <taxon>Eukaryota</taxon>
        <taxon>Fungi</taxon>
        <taxon>Dikarya</taxon>
        <taxon>Ascomycota</taxon>
        <taxon>Pezizomycotina</taxon>
        <taxon>Dothideomycetes</taxon>
        <taxon>Pleosporomycetidae</taxon>
        <taxon>Aulographales</taxon>
        <taxon>Rhizodiscinaceae</taxon>
        <taxon>Rhizodiscina</taxon>
    </lineage>
</organism>
<comment type="caution">
    <text evidence="1">The sequence shown here is derived from an EMBL/GenBank/DDBJ whole genome shotgun (WGS) entry which is preliminary data.</text>
</comment>